<dbReference type="KEGG" id="psoj:PHYSODRAFT_389485"/>
<gene>
    <name evidence="1" type="ORF">PHYSODRAFT_389485</name>
</gene>
<feature type="non-terminal residue" evidence="1">
    <location>
        <position position="1"/>
    </location>
</feature>
<organism evidence="1 2">
    <name type="scientific">Phytophthora sojae (strain P6497)</name>
    <name type="common">Soybean stem and root rot agent</name>
    <name type="synonym">Phytophthora megasperma f. sp. glycines</name>
    <dbReference type="NCBI Taxonomy" id="1094619"/>
    <lineage>
        <taxon>Eukaryota</taxon>
        <taxon>Sar</taxon>
        <taxon>Stramenopiles</taxon>
        <taxon>Oomycota</taxon>
        <taxon>Peronosporomycetes</taxon>
        <taxon>Peronosporales</taxon>
        <taxon>Peronosporaceae</taxon>
        <taxon>Phytophthora</taxon>
    </lineage>
</organism>
<name>G4ZMR4_PHYSP</name>
<feature type="non-terminal residue" evidence="1">
    <location>
        <position position="91"/>
    </location>
</feature>
<dbReference type="EMBL" id="JH159155">
    <property type="protein sequence ID" value="EGZ16034.1"/>
    <property type="molecule type" value="Genomic_DNA"/>
</dbReference>
<dbReference type="Proteomes" id="UP000002640">
    <property type="component" value="Unassembled WGS sequence"/>
</dbReference>
<protein>
    <submittedName>
        <fullName evidence="1">Uncharacterized protein</fullName>
    </submittedName>
</protein>
<dbReference type="InParanoid" id="G4ZMR4"/>
<accession>G4ZMR4</accession>
<keyword evidence="2" id="KW-1185">Reference proteome</keyword>
<sequence>TSIKDWEYGAIDQLEQVFQRGDRGHQAVQMLNNRDFAIQLFASLVPHKGAEPAHDPRHLAAAGDARALHRGELLDPGISTVKERSRQKSSW</sequence>
<dbReference type="GeneID" id="20651043"/>
<dbReference type="RefSeq" id="XP_009529783.1">
    <property type="nucleotide sequence ID" value="XM_009531488.1"/>
</dbReference>
<proteinExistence type="predicted"/>
<evidence type="ECO:0000313" key="2">
    <source>
        <dbReference type="Proteomes" id="UP000002640"/>
    </source>
</evidence>
<dbReference type="AlphaFoldDB" id="G4ZMR4"/>
<evidence type="ECO:0000313" key="1">
    <source>
        <dbReference type="EMBL" id="EGZ16034.1"/>
    </source>
</evidence>
<reference evidence="1 2" key="1">
    <citation type="journal article" date="2006" name="Science">
        <title>Phytophthora genome sequences uncover evolutionary origins and mechanisms of pathogenesis.</title>
        <authorList>
            <person name="Tyler B.M."/>
            <person name="Tripathy S."/>
            <person name="Zhang X."/>
            <person name="Dehal P."/>
            <person name="Jiang R.H."/>
            <person name="Aerts A."/>
            <person name="Arredondo F.D."/>
            <person name="Baxter L."/>
            <person name="Bensasson D."/>
            <person name="Beynon J.L."/>
            <person name="Chapman J."/>
            <person name="Damasceno C.M."/>
            <person name="Dorrance A.E."/>
            <person name="Dou D."/>
            <person name="Dickerman A.W."/>
            <person name="Dubchak I.L."/>
            <person name="Garbelotto M."/>
            <person name="Gijzen M."/>
            <person name="Gordon S.G."/>
            <person name="Govers F."/>
            <person name="Grunwald N.J."/>
            <person name="Huang W."/>
            <person name="Ivors K.L."/>
            <person name="Jones R.W."/>
            <person name="Kamoun S."/>
            <person name="Krampis K."/>
            <person name="Lamour K.H."/>
            <person name="Lee M.K."/>
            <person name="McDonald W.H."/>
            <person name="Medina M."/>
            <person name="Meijer H.J."/>
            <person name="Nordberg E.K."/>
            <person name="Maclean D.J."/>
            <person name="Ospina-Giraldo M.D."/>
            <person name="Morris P.F."/>
            <person name="Phuntumart V."/>
            <person name="Putnam N.H."/>
            <person name="Rash S."/>
            <person name="Rose J.K."/>
            <person name="Sakihama Y."/>
            <person name="Salamov A.A."/>
            <person name="Savidor A."/>
            <person name="Scheuring C.F."/>
            <person name="Smith B.M."/>
            <person name="Sobral B.W."/>
            <person name="Terry A."/>
            <person name="Torto-Alalibo T.A."/>
            <person name="Win J."/>
            <person name="Xu Z."/>
            <person name="Zhang H."/>
            <person name="Grigoriev I.V."/>
            <person name="Rokhsar D.S."/>
            <person name="Boore J.L."/>
        </authorList>
    </citation>
    <scope>NUCLEOTIDE SEQUENCE [LARGE SCALE GENOMIC DNA]</scope>
    <source>
        <strain evidence="1 2">P6497</strain>
    </source>
</reference>
<dbReference type="OMA" id="DWEYGAI"/>